<gene>
    <name evidence="2" type="ORF">DERF_001216</name>
</gene>
<protein>
    <submittedName>
        <fullName evidence="2">Uncharacterized protein</fullName>
    </submittedName>
</protein>
<keyword evidence="3" id="KW-1185">Reference proteome</keyword>
<dbReference type="AlphaFoldDB" id="A0A922IA29"/>
<name>A0A922IA29_DERFA</name>
<keyword evidence="1" id="KW-0732">Signal</keyword>
<proteinExistence type="predicted"/>
<organism evidence="2 3">
    <name type="scientific">Dermatophagoides farinae</name>
    <name type="common">American house dust mite</name>
    <dbReference type="NCBI Taxonomy" id="6954"/>
    <lineage>
        <taxon>Eukaryota</taxon>
        <taxon>Metazoa</taxon>
        <taxon>Ecdysozoa</taxon>
        <taxon>Arthropoda</taxon>
        <taxon>Chelicerata</taxon>
        <taxon>Arachnida</taxon>
        <taxon>Acari</taxon>
        <taxon>Acariformes</taxon>
        <taxon>Sarcoptiformes</taxon>
        <taxon>Astigmata</taxon>
        <taxon>Psoroptidia</taxon>
        <taxon>Analgoidea</taxon>
        <taxon>Pyroglyphidae</taxon>
        <taxon>Dermatophagoidinae</taxon>
        <taxon>Dermatophagoides</taxon>
    </lineage>
</organism>
<feature type="chain" id="PRO_5037687899" evidence="1">
    <location>
        <begin position="18"/>
        <end position="71"/>
    </location>
</feature>
<dbReference type="EMBL" id="ASGP02000001">
    <property type="protein sequence ID" value="KAH9527180.1"/>
    <property type="molecule type" value="Genomic_DNA"/>
</dbReference>
<evidence type="ECO:0000256" key="1">
    <source>
        <dbReference type="SAM" id="SignalP"/>
    </source>
</evidence>
<comment type="caution">
    <text evidence="2">The sequence shown here is derived from an EMBL/GenBank/DDBJ whole genome shotgun (WGS) entry which is preliminary data.</text>
</comment>
<dbReference type="Proteomes" id="UP000790347">
    <property type="component" value="Unassembled WGS sequence"/>
</dbReference>
<feature type="signal peptide" evidence="1">
    <location>
        <begin position="1"/>
        <end position="17"/>
    </location>
</feature>
<reference evidence="2" key="1">
    <citation type="submission" date="2013-05" db="EMBL/GenBank/DDBJ databases">
        <authorList>
            <person name="Yim A.K.Y."/>
            <person name="Chan T.F."/>
            <person name="Ji K.M."/>
            <person name="Liu X.Y."/>
            <person name="Zhou J.W."/>
            <person name="Li R.Q."/>
            <person name="Yang K.Y."/>
            <person name="Li J."/>
            <person name="Li M."/>
            <person name="Law P.T.W."/>
            <person name="Wu Y.L."/>
            <person name="Cai Z.L."/>
            <person name="Qin H."/>
            <person name="Bao Y."/>
            <person name="Leung R.K.K."/>
            <person name="Ng P.K.S."/>
            <person name="Zou J."/>
            <person name="Zhong X.J."/>
            <person name="Ran P.X."/>
            <person name="Zhong N.S."/>
            <person name="Liu Z.G."/>
            <person name="Tsui S.K.W."/>
        </authorList>
    </citation>
    <scope>NUCLEOTIDE SEQUENCE</scope>
    <source>
        <strain evidence="2">Derf</strain>
        <tissue evidence="2">Whole organism</tissue>
    </source>
</reference>
<evidence type="ECO:0000313" key="3">
    <source>
        <dbReference type="Proteomes" id="UP000790347"/>
    </source>
</evidence>
<accession>A0A922IA29</accession>
<reference evidence="2" key="2">
    <citation type="journal article" date="2022" name="Res Sq">
        <title>Comparative Genomics Reveals Insights into the Divergent Evolution of Astigmatic Mites and Household Pest Adaptations.</title>
        <authorList>
            <person name="Xiong Q."/>
            <person name="Wan A.T.-Y."/>
            <person name="Liu X.-Y."/>
            <person name="Fung C.S.-H."/>
            <person name="Xiao X."/>
            <person name="Malainual N."/>
            <person name="Hou J."/>
            <person name="Wang L."/>
            <person name="Wang M."/>
            <person name="Yang K."/>
            <person name="Cui Y."/>
            <person name="Leung E."/>
            <person name="Nong W."/>
            <person name="Shin S.-K."/>
            <person name="Au S."/>
            <person name="Jeong K.Y."/>
            <person name="Chew F.T."/>
            <person name="Hui J."/>
            <person name="Leung T.F."/>
            <person name="Tungtrongchitr A."/>
            <person name="Zhong N."/>
            <person name="Liu Z."/>
            <person name="Tsui S."/>
        </authorList>
    </citation>
    <scope>NUCLEOTIDE SEQUENCE</scope>
    <source>
        <strain evidence="2">Derf</strain>
        <tissue evidence="2">Whole organism</tissue>
    </source>
</reference>
<evidence type="ECO:0000313" key="2">
    <source>
        <dbReference type="EMBL" id="KAH9527180.1"/>
    </source>
</evidence>
<sequence>MINGCCCCLLLAGLVMAAISIHIYPLNGNDHQMAHQICVQQFCFLNCNDADDDDNFESMVMAINPSIHPSI</sequence>